<gene>
    <name evidence="11" type="primary">iscS_2</name>
    <name evidence="11" type="ORF">PSEHALCIP103_02973</name>
</gene>
<evidence type="ECO:0000256" key="8">
    <source>
        <dbReference type="ARBA" id="ARBA00050776"/>
    </source>
</evidence>
<evidence type="ECO:0000256" key="5">
    <source>
        <dbReference type="ARBA" id="ARBA00022898"/>
    </source>
</evidence>
<sequence length="751" mass="81606">MSEFLLPDEPKDQVYLDANATTPVLPCIAEVVCHAMQICFGNPSSPHITGIQAKHLLEQTRQKARTVIGAQQGDILFTSGATEGIQTAIVSTLINAKHHTKPNPVLLYGATEHKAVPNTLKHWNTVLEINADIIAIPVNRDGILDLDFIAQHIDDALMICTMAVNNETGVYQDLSAIEKVIRSRNSQVTWMVDCVQALGKQQLNLSETTIDYAPFSGHKLYAPKGIGLLYIRQGSPYTPFIAGGGQESGMRSGTENLPGIAGLNKLFSLLLDKQDETFKSIDVLNLYRDKLHSALVDTFGSITFNHDFACSVPTTLNFAVNDLTSKEVIDLFDAAGIRVSGGSACSTGATQSFVLDAMGASQWQSENAIRLSFGPAATMAQIDDACEQIRALKTVLQANCLVISDSSFPLQEVCALGLTQFRHQGACSWLYVTDDQYAFIIDPIIELIPRFEKIVTTQNLTITAILNTHEHQERHCALDLMRSALKEYLVAGEVDKLGWPTNSDTLQLTTHVLEKLATPGHSQDSVSYLLKANSGDVQYCFCGDLILPAGLGNTALDGGDAMQMAHSLTMLAAELNPQSVVCSGHDYQQCFAMNWAVQQQQTPLLQALLKGDINDAEFAAQKQQADLQQHTQANTLCGYVNAKPAVETSQLSFNQAKEILVKGNAYLIDTREPYEHGANNLSVLLNVPIAKTLNIPLSRMAHALTQGQLDKNNQYILVCRSGNRSKIAAANLTELGYSSVYNLSGGLALTG</sequence>
<dbReference type="RefSeq" id="WP_262977143.1">
    <property type="nucleotide sequence ID" value="NZ_CAMAPB010000051.1"/>
</dbReference>
<proteinExistence type="inferred from homology"/>
<dbReference type="EC" id="2.8.1.7" evidence="3"/>
<comment type="caution">
    <text evidence="11">The sequence shown here is derived from an EMBL/GenBank/DDBJ whole genome shotgun (WGS) entry which is preliminary data.</text>
</comment>
<evidence type="ECO:0000256" key="6">
    <source>
        <dbReference type="ARBA" id="ARBA00023004"/>
    </source>
</evidence>
<dbReference type="InterPro" id="IPR001763">
    <property type="entry name" value="Rhodanese-like_dom"/>
</dbReference>
<dbReference type="Gene3D" id="3.40.250.10">
    <property type="entry name" value="Rhodanese-like domain"/>
    <property type="match status" value="1"/>
</dbReference>
<dbReference type="InterPro" id="IPR001279">
    <property type="entry name" value="Metallo-B-lactamas"/>
</dbReference>
<dbReference type="InterPro" id="IPR000192">
    <property type="entry name" value="Aminotrans_V_dom"/>
</dbReference>
<dbReference type="InterPro" id="IPR036873">
    <property type="entry name" value="Rhodanese-like_dom_sf"/>
</dbReference>
<dbReference type="SMART" id="SM00849">
    <property type="entry name" value="Lactamase_B"/>
    <property type="match status" value="1"/>
</dbReference>
<dbReference type="Pfam" id="PF00266">
    <property type="entry name" value="Aminotran_5"/>
    <property type="match status" value="1"/>
</dbReference>
<keyword evidence="4" id="KW-0479">Metal-binding</keyword>
<evidence type="ECO:0000256" key="9">
    <source>
        <dbReference type="RuleBase" id="RU004504"/>
    </source>
</evidence>
<comment type="catalytic activity">
    <reaction evidence="8">
        <text>(sulfur carrier)-H + L-cysteine = (sulfur carrier)-SH + L-alanine</text>
        <dbReference type="Rhea" id="RHEA:43892"/>
        <dbReference type="Rhea" id="RHEA-COMP:14737"/>
        <dbReference type="Rhea" id="RHEA-COMP:14739"/>
        <dbReference type="ChEBI" id="CHEBI:29917"/>
        <dbReference type="ChEBI" id="CHEBI:35235"/>
        <dbReference type="ChEBI" id="CHEBI:57972"/>
        <dbReference type="ChEBI" id="CHEBI:64428"/>
        <dbReference type="EC" id="2.8.1.7"/>
    </reaction>
</comment>
<dbReference type="SUPFAM" id="SSF52821">
    <property type="entry name" value="Rhodanese/Cell cycle control phosphatase"/>
    <property type="match status" value="1"/>
</dbReference>
<protein>
    <recommendedName>
        <fullName evidence="3">cysteine desulfurase</fullName>
        <ecNumber evidence="3">2.8.1.7</ecNumber>
    </recommendedName>
</protein>
<dbReference type="Gene3D" id="3.60.15.10">
    <property type="entry name" value="Ribonuclease Z/Hydroxyacylglutathione hydrolase-like"/>
    <property type="match status" value="1"/>
</dbReference>
<comment type="cofactor">
    <cofactor evidence="1 9">
        <name>pyridoxal 5'-phosphate</name>
        <dbReference type="ChEBI" id="CHEBI:597326"/>
    </cofactor>
</comment>
<dbReference type="InterPro" id="IPR015422">
    <property type="entry name" value="PyrdxlP-dep_Trfase_small"/>
</dbReference>
<dbReference type="InterPro" id="IPR020578">
    <property type="entry name" value="Aminotrans_V_PyrdxlP_BS"/>
</dbReference>
<evidence type="ECO:0000256" key="1">
    <source>
        <dbReference type="ARBA" id="ARBA00001933"/>
    </source>
</evidence>
<dbReference type="SMART" id="SM00450">
    <property type="entry name" value="RHOD"/>
    <property type="match status" value="1"/>
</dbReference>
<dbReference type="InterPro" id="IPR036866">
    <property type="entry name" value="RibonucZ/Hydroxyglut_hydro"/>
</dbReference>
<evidence type="ECO:0000313" key="11">
    <source>
        <dbReference type="EMBL" id="CAH9063735.1"/>
    </source>
</evidence>
<keyword evidence="11" id="KW-0808">Transferase</keyword>
<evidence type="ECO:0000259" key="10">
    <source>
        <dbReference type="PROSITE" id="PS50206"/>
    </source>
</evidence>
<dbReference type="GO" id="GO:0051536">
    <property type="term" value="F:iron-sulfur cluster binding"/>
    <property type="evidence" value="ECO:0007669"/>
    <property type="project" value="UniProtKB-KW"/>
</dbReference>
<keyword evidence="12" id="KW-1185">Reference proteome</keyword>
<reference evidence="11" key="1">
    <citation type="submission" date="2022-07" db="EMBL/GenBank/DDBJ databases">
        <authorList>
            <person name="Criscuolo A."/>
        </authorList>
    </citation>
    <scope>NUCLEOTIDE SEQUENCE</scope>
    <source>
        <strain evidence="11">CIP103197</strain>
    </source>
</reference>
<evidence type="ECO:0000256" key="2">
    <source>
        <dbReference type="ARBA" id="ARBA00006490"/>
    </source>
</evidence>
<dbReference type="Gene3D" id="3.40.640.10">
    <property type="entry name" value="Type I PLP-dependent aspartate aminotransferase-like (Major domain)"/>
    <property type="match status" value="1"/>
</dbReference>
<dbReference type="InterPro" id="IPR015421">
    <property type="entry name" value="PyrdxlP-dep_Trfase_major"/>
</dbReference>
<dbReference type="InterPro" id="IPR015424">
    <property type="entry name" value="PyrdxlP-dep_Trfase"/>
</dbReference>
<keyword evidence="6" id="KW-0408">Iron</keyword>
<feature type="domain" description="Rhodanese" evidence="10">
    <location>
        <begin position="661"/>
        <end position="751"/>
    </location>
</feature>
<evidence type="ECO:0000256" key="3">
    <source>
        <dbReference type="ARBA" id="ARBA00012239"/>
    </source>
</evidence>
<dbReference type="SUPFAM" id="SSF53383">
    <property type="entry name" value="PLP-dependent transferases"/>
    <property type="match status" value="1"/>
</dbReference>
<dbReference type="SUPFAM" id="SSF56281">
    <property type="entry name" value="Metallo-hydrolase/oxidoreductase"/>
    <property type="match status" value="1"/>
</dbReference>
<dbReference type="AlphaFoldDB" id="A0A9W4R2P5"/>
<dbReference type="Proteomes" id="UP001152447">
    <property type="component" value="Unassembled WGS sequence"/>
</dbReference>
<organism evidence="11 12">
    <name type="scientific">Pseudoalteromonas haloplanktis</name>
    <name type="common">Alteromonas haloplanktis</name>
    <dbReference type="NCBI Taxonomy" id="228"/>
    <lineage>
        <taxon>Bacteria</taxon>
        <taxon>Pseudomonadati</taxon>
        <taxon>Pseudomonadota</taxon>
        <taxon>Gammaproteobacteria</taxon>
        <taxon>Alteromonadales</taxon>
        <taxon>Pseudoalteromonadaceae</taxon>
        <taxon>Pseudoalteromonas</taxon>
    </lineage>
</organism>
<evidence type="ECO:0000256" key="4">
    <source>
        <dbReference type="ARBA" id="ARBA00022723"/>
    </source>
</evidence>
<keyword evidence="5" id="KW-0663">Pyridoxal phosphate</keyword>
<name>A0A9W4R2P5_PSEHA</name>
<dbReference type="EMBL" id="CAMAPB010000051">
    <property type="protein sequence ID" value="CAH9063735.1"/>
    <property type="molecule type" value="Genomic_DNA"/>
</dbReference>
<keyword evidence="7" id="KW-0411">Iron-sulfur</keyword>
<dbReference type="Pfam" id="PF00581">
    <property type="entry name" value="Rhodanese"/>
    <property type="match status" value="1"/>
</dbReference>
<evidence type="ECO:0000256" key="7">
    <source>
        <dbReference type="ARBA" id="ARBA00023014"/>
    </source>
</evidence>
<dbReference type="CDD" id="cd00158">
    <property type="entry name" value="RHOD"/>
    <property type="match status" value="1"/>
</dbReference>
<comment type="similarity">
    <text evidence="2">Belongs to the class-V pyridoxal-phosphate-dependent aminotransferase family. NifS/IscS subfamily.</text>
</comment>
<dbReference type="Gene3D" id="3.90.1150.10">
    <property type="entry name" value="Aspartate Aminotransferase, domain 1"/>
    <property type="match status" value="1"/>
</dbReference>
<dbReference type="GO" id="GO:0031071">
    <property type="term" value="F:cysteine desulfurase activity"/>
    <property type="evidence" value="ECO:0007669"/>
    <property type="project" value="UniProtKB-EC"/>
</dbReference>
<dbReference type="GO" id="GO:0046872">
    <property type="term" value="F:metal ion binding"/>
    <property type="evidence" value="ECO:0007669"/>
    <property type="project" value="UniProtKB-KW"/>
</dbReference>
<evidence type="ECO:0000313" key="12">
    <source>
        <dbReference type="Proteomes" id="UP001152447"/>
    </source>
</evidence>
<dbReference type="PANTHER" id="PTHR11601:SF34">
    <property type="entry name" value="CYSTEINE DESULFURASE"/>
    <property type="match status" value="1"/>
</dbReference>
<dbReference type="PANTHER" id="PTHR11601">
    <property type="entry name" value="CYSTEINE DESULFURYLASE FAMILY MEMBER"/>
    <property type="match status" value="1"/>
</dbReference>
<dbReference type="PROSITE" id="PS00595">
    <property type="entry name" value="AA_TRANSFER_CLASS_5"/>
    <property type="match status" value="1"/>
</dbReference>
<dbReference type="Gene3D" id="1.10.260.50">
    <property type="match status" value="1"/>
</dbReference>
<accession>A0A9W4R2P5</accession>
<dbReference type="PROSITE" id="PS50206">
    <property type="entry name" value="RHODANESE_3"/>
    <property type="match status" value="1"/>
</dbReference>